<dbReference type="Pfam" id="PF00520">
    <property type="entry name" value="Ion_trans"/>
    <property type="match status" value="1"/>
</dbReference>
<dbReference type="Proteomes" id="UP001642464">
    <property type="component" value="Unassembled WGS sequence"/>
</dbReference>
<evidence type="ECO:0000313" key="8">
    <source>
        <dbReference type="Proteomes" id="UP001642464"/>
    </source>
</evidence>
<gene>
    <name evidence="7" type="ORF">SCF082_LOCUS53147</name>
</gene>
<evidence type="ECO:0000256" key="1">
    <source>
        <dbReference type="ARBA" id="ARBA00004141"/>
    </source>
</evidence>
<dbReference type="SUPFAM" id="SSF81324">
    <property type="entry name" value="Voltage-gated potassium channels"/>
    <property type="match status" value="1"/>
</dbReference>
<dbReference type="Gene3D" id="1.10.287.70">
    <property type="match status" value="1"/>
</dbReference>
<feature type="transmembrane region" description="Helical" evidence="5">
    <location>
        <begin position="168"/>
        <end position="199"/>
    </location>
</feature>
<dbReference type="InterPro" id="IPR027359">
    <property type="entry name" value="Volt_channel_dom_sf"/>
</dbReference>
<sequence length="540" mass="60342">MASPVSAVLGADVGTVLGPDLEEKVLHWSPSRLTARTLIRSKYFEACSVLAILAGLVLLVFEVNADAKCFPEYLTRFQDCPVSSLHIRWLEVTNTTLLLIYSAECVARAYVDGSSFLCICWNLIDLATVAVGWAGKIWVSALKLNFLRAFRLLRICRGSRLALAIPELYFLVLALCACMKAFLFALALVGFVFFLWAIVTVQTLHPVLSRSPAFADVWSATVTLASVTLGAREGTWASELVEQAPWTALMFFAITGSVVFGVANVILVLFLECAVRAYEKEQKKKAKQAEADHESMIQKLADLCSDMDIMKRGSVSVSAILRAYQEDVRFRQLLEHTGIEAKDQLERMCVALKPDYSSELRTSDFLRHLRRLQRRDPMQQARIEYSVLELRQLIKEELLGQLRTAASPLTSSHLEESPSMEVEALRKRWARHCLKSFEVLQGGLQPLLAEAEKALSEVLEDTGFEPPSQDCRIDIDTLQSESSPDVPSRTDWLLDQRSAMLVDSFRESSAQVAGLQDRLATVVQRLNKLRSGFDGRTESL</sequence>
<accession>A0ABP0SRM0</accession>
<feature type="transmembrane region" description="Helical" evidence="5">
    <location>
        <begin position="43"/>
        <end position="61"/>
    </location>
</feature>
<reference evidence="7 8" key="1">
    <citation type="submission" date="2024-02" db="EMBL/GenBank/DDBJ databases">
        <authorList>
            <person name="Chen Y."/>
            <person name="Shah S."/>
            <person name="Dougan E. K."/>
            <person name="Thang M."/>
            <person name="Chan C."/>
        </authorList>
    </citation>
    <scope>NUCLEOTIDE SEQUENCE [LARGE SCALE GENOMIC DNA]</scope>
</reference>
<dbReference type="Gene3D" id="1.20.120.350">
    <property type="entry name" value="Voltage-gated potassium channels. Chain C"/>
    <property type="match status" value="1"/>
</dbReference>
<protein>
    <submittedName>
        <fullName evidence="7">Muscle calcium channel subunit alpha-1 (MDL-alpha-1)</fullName>
    </submittedName>
</protein>
<feature type="transmembrane region" description="Helical" evidence="5">
    <location>
        <begin position="248"/>
        <end position="275"/>
    </location>
</feature>
<organism evidence="7 8">
    <name type="scientific">Durusdinium trenchii</name>
    <dbReference type="NCBI Taxonomy" id="1381693"/>
    <lineage>
        <taxon>Eukaryota</taxon>
        <taxon>Sar</taxon>
        <taxon>Alveolata</taxon>
        <taxon>Dinophyceae</taxon>
        <taxon>Suessiales</taxon>
        <taxon>Symbiodiniaceae</taxon>
        <taxon>Durusdinium</taxon>
    </lineage>
</organism>
<dbReference type="PANTHER" id="PTHR10037">
    <property type="entry name" value="VOLTAGE-GATED CATION CHANNEL CALCIUM AND SODIUM"/>
    <property type="match status" value="1"/>
</dbReference>
<evidence type="ECO:0000259" key="6">
    <source>
        <dbReference type="Pfam" id="PF00520"/>
    </source>
</evidence>
<keyword evidence="3 5" id="KW-1133">Transmembrane helix</keyword>
<proteinExistence type="predicted"/>
<name>A0ABP0SRM0_9DINO</name>
<comment type="subcellular location">
    <subcellularLocation>
        <location evidence="1">Membrane</location>
        <topology evidence="1">Multi-pass membrane protein</topology>
    </subcellularLocation>
</comment>
<evidence type="ECO:0000313" key="7">
    <source>
        <dbReference type="EMBL" id="CAK9114784.1"/>
    </source>
</evidence>
<keyword evidence="2 5" id="KW-0812">Transmembrane</keyword>
<keyword evidence="4 5" id="KW-0472">Membrane</keyword>
<dbReference type="InterPro" id="IPR043203">
    <property type="entry name" value="VGCC_Ca_Na"/>
</dbReference>
<feature type="domain" description="Ion transport" evidence="6">
    <location>
        <begin position="42"/>
        <end position="272"/>
    </location>
</feature>
<dbReference type="PANTHER" id="PTHR10037:SF230">
    <property type="entry name" value="CA[2+]-CHANNEL PROTEIN ALPHA[[1]] SUBUNIT T, ISOFORM F"/>
    <property type="match status" value="1"/>
</dbReference>
<dbReference type="EMBL" id="CAXAMM010044461">
    <property type="protein sequence ID" value="CAK9114784.1"/>
    <property type="molecule type" value="Genomic_DNA"/>
</dbReference>
<keyword evidence="8" id="KW-1185">Reference proteome</keyword>
<evidence type="ECO:0000256" key="2">
    <source>
        <dbReference type="ARBA" id="ARBA00022692"/>
    </source>
</evidence>
<comment type="caution">
    <text evidence="7">The sequence shown here is derived from an EMBL/GenBank/DDBJ whole genome shotgun (WGS) entry which is preliminary data.</text>
</comment>
<evidence type="ECO:0000256" key="5">
    <source>
        <dbReference type="SAM" id="Phobius"/>
    </source>
</evidence>
<evidence type="ECO:0000256" key="3">
    <source>
        <dbReference type="ARBA" id="ARBA00022989"/>
    </source>
</evidence>
<evidence type="ECO:0000256" key="4">
    <source>
        <dbReference type="ARBA" id="ARBA00023136"/>
    </source>
</evidence>
<dbReference type="InterPro" id="IPR005821">
    <property type="entry name" value="Ion_trans_dom"/>
</dbReference>
<feature type="transmembrane region" description="Helical" evidence="5">
    <location>
        <begin position="126"/>
        <end position="147"/>
    </location>
</feature>